<keyword evidence="3 7" id="KW-0436">Ligase</keyword>
<dbReference type="PANTHER" id="PTHR11815:SF10">
    <property type="entry name" value="SUCCINATE--COA LIGASE [GDP-FORMING] SUBUNIT BETA, MITOCHONDRIAL"/>
    <property type="match status" value="1"/>
</dbReference>
<dbReference type="SUPFAM" id="SSF56059">
    <property type="entry name" value="Glutathione synthetase ATP-binding domain-like"/>
    <property type="match status" value="1"/>
</dbReference>
<evidence type="ECO:0000256" key="9">
    <source>
        <dbReference type="SAM" id="MobiDB-lite"/>
    </source>
</evidence>
<feature type="domain" description="ATP-grasp" evidence="10">
    <location>
        <begin position="67"/>
        <end position="291"/>
    </location>
</feature>
<name>A0A0K1E857_CHOCO</name>
<dbReference type="PROSITE" id="PS01217">
    <property type="entry name" value="SUCCINYL_COA_LIG_3"/>
    <property type="match status" value="1"/>
</dbReference>
<evidence type="ECO:0000256" key="2">
    <source>
        <dbReference type="ARBA" id="ARBA00022532"/>
    </source>
</evidence>
<dbReference type="Pfam" id="PF00549">
    <property type="entry name" value="Ligase_CoA"/>
    <property type="match status" value="1"/>
</dbReference>
<dbReference type="InterPro" id="IPR016102">
    <property type="entry name" value="Succinyl-CoA_synth-like"/>
</dbReference>
<dbReference type="GO" id="GO:0006099">
    <property type="term" value="P:tricarboxylic acid cycle"/>
    <property type="evidence" value="ECO:0007669"/>
    <property type="project" value="UniProtKB-UniRule"/>
</dbReference>
<evidence type="ECO:0000313" key="12">
    <source>
        <dbReference type="Proteomes" id="UP000067626"/>
    </source>
</evidence>
<evidence type="ECO:0000256" key="8">
    <source>
        <dbReference type="PROSITE-ProRule" id="PRU00409"/>
    </source>
</evidence>
<feature type="binding site" evidence="7">
    <location>
        <begin position="385"/>
        <end position="387"/>
    </location>
    <ligand>
        <name>substrate</name>
        <note>ligand shared with subunit alpha</note>
    </ligand>
</feature>
<dbReference type="Gene3D" id="3.30.470.20">
    <property type="entry name" value="ATP-grasp fold, B domain"/>
    <property type="match status" value="1"/>
</dbReference>
<proteinExistence type="inferred from homology"/>
<accession>A0A0K1E857</accession>
<dbReference type="HAMAP" id="MF_00558">
    <property type="entry name" value="Succ_CoA_beta"/>
    <property type="match status" value="1"/>
</dbReference>
<dbReference type="InterPro" id="IPR017866">
    <property type="entry name" value="Succ-CoA_synthase_bsu_CS"/>
</dbReference>
<dbReference type="NCBIfam" id="NF001913">
    <property type="entry name" value="PRK00696.1"/>
    <property type="match status" value="1"/>
</dbReference>
<dbReference type="PIRSF" id="PIRSF001554">
    <property type="entry name" value="SucCS_beta"/>
    <property type="match status" value="1"/>
</dbReference>
<dbReference type="GO" id="GO:0004775">
    <property type="term" value="F:succinate-CoA ligase (ADP-forming) activity"/>
    <property type="evidence" value="ECO:0007669"/>
    <property type="project" value="UniProtKB-UniRule"/>
</dbReference>
<dbReference type="GO" id="GO:0000287">
    <property type="term" value="F:magnesium ion binding"/>
    <property type="evidence" value="ECO:0007669"/>
    <property type="project" value="UniProtKB-UniRule"/>
</dbReference>
<dbReference type="Gene3D" id="3.30.1490.20">
    <property type="entry name" value="ATP-grasp fold, A domain"/>
    <property type="match status" value="1"/>
</dbReference>
<dbReference type="PROSITE" id="PS50975">
    <property type="entry name" value="ATP_GRASP"/>
    <property type="match status" value="1"/>
</dbReference>
<dbReference type="KEGG" id="ccro:CMC5_011700"/>
<reference evidence="11 12" key="1">
    <citation type="submission" date="2015-07" db="EMBL/GenBank/DDBJ databases">
        <title>Genome analysis of myxobacterium Chondromyces crocatus Cm c5 reveals a high potential for natural compound synthesis and the genetic basis for the loss of fruiting body formation.</title>
        <authorList>
            <person name="Zaburannyi N."/>
            <person name="Bunk B."/>
            <person name="Maier J."/>
            <person name="Overmann J."/>
            <person name="Mueller R."/>
        </authorList>
    </citation>
    <scope>NUCLEOTIDE SEQUENCE [LARGE SCALE GENOMIC DNA]</scope>
    <source>
        <strain evidence="11 12">Cm c5</strain>
    </source>
</reference>
<feature type="region of interest" description="Disordered" evidence="9">
    <location>
        <begin position="1"/>
        <end position="30"/>
    </location>
</feature>
<keyword evidence="7 8" id="KW-0067">ATP-binding</keyword>
<dbReference type="NCBIfam" id="TIGR01016">
    <property type="entry name" value="sucCoAbeta"/>
    <property type="match status" value="1"/>
</dbReference>
<dbReference type="GO" id="GO:0005829">
    <property type="term" value="C:cytosol"/>
    <property type="evidence" value="ECO:0007669"/>
    <property type="project" value="TreeGrafter"/>
</dbReference>
<comment type="cofactor">
    <cofactor evidence="7">
        <name>Mg(2+)</name>
        <dbReference type="ChEBI" id="CHEBI:18420"/>
    </cofactor>
    <text evidence="7">Binds 1 Mg(2+) ion per subunit.</text>
</comment>
<feature type="binding site" evidence="7">
    <location>
        <position position="162"/>
    </location>
    <ligand>
        <name>ATP</name>
        <dbReference type="ChEBI" id="CHEBI:30616"/>
    </ligand>
</feature>
<feature type="binding site" evidence="7">
    <location>
        <position position="170"/>
    </location>
    <ligand>
        <name>ATP</name>
        <dbReference type="ChEBI" id="CHEBI:30616"/>
    </ligand>
</feature>
<dbReference type="FunFam" id="3.30.470.20:FF:000002">
    <property type="entry name" value="Succinate--CoA ligase [ADP-forming] subunit beta"/>
    <property type="match status" value="1"/>
</dbReference>
<dbReference type="PANTHER" id="PTHR11815">
    <property type="entry name" value="SUCCINYL-COA SYNTHETASE BETA CHAIN"/>
    <property type="match status" value="1"/>
</dbReference>
<comment type="subunit">
    <text evidence="7">Heterotetramer of two alpha and two beta subunits.</text>
</comment>
<dbReference type="EC" id="6.2.1.5" evidence="7"/>
<feature type="binding site" evidence="7">
    <location>
        <position position="165"/>
    </location>
    <ligand>
        <name>ATP</name>
        <dbReference type="ChEBI" id="CHEBI:30616"/>
    </ligand>
</feature>
<dbReference type="InterPro" id="IPR005811">
    <property type="entry name" value="SUCC_ACL_C"/>
</dbReference>
<dbReference type="InterPro" id="IPR013815">
    <property type="entry name" value="ATP_grasp_subdomain_1"/>
</dbReference>
<dbReference type="InterPro" id="IPR005809">
    <property type="entry name" value="Succ_CoA_ligase-like_bsu"/>
</dbReference>
<dbReference type="AlphaFoldDB" id="A0A0K1E857"/>
<evidence type="ECO:0000256" key="5">
    <source>
        <dbReference type="ARBA" id="ARBA00022741"/>
    </source>
</evidence>
<evidence type="ECO:0000256" key="6">
    <source>
        <dbReference type="ARBA" id="ARBA00022842"/>
    </source>
</evidence>
<dbReference type="SUPFAM" id="SSF52210">
    <property type="entry name" value="Succinyl-CoA synthetase domains"/>
    <property type="match status" value="1"/>
</dbReference>
<keyword evidence="2 7" id="KW-0816">Tricarboxylic acid cycle</keyword>
<dbReference type="Pfam" id="PF08442">
    <property type="entry name" value="ATP-grasp_2"/>
    <property type="match status" value="1"/>
</dbReference>
<dbReference type="GO" id="GO:0006104">
    <property type="term" value="P:succinyl-CoA metabolic process"/>
    <property type="evidence" value="ECO:0007669"/>
    <property type="project" value="TreeGrafter"/>
</dbReference>
<dbReference type="FunFam" id="3.40.50.261:FF:000001">
    <property type="entry name" value="Succinate--CoA ligase [ADP-forming] subunit beta"/>
    <property type="match status" value="1"/>
</dbReference>
<dbReference type="UniPathway" id="UPA00223">
    <property type="reaction ID" value="UER00999"/>
</dbReference>
<keyword evidence="5 7" id="KW-0547">Nucleotide-binding</keyword>
<comment type="catalytic activity">
    <reaction evidence="7">
        <text>GTP + succinate + CoA = succinyl-CoA + GDP + phosphate</text>
        <dbReference type="Rhea" id="RHEA:22120"/>
        <dbReference type="ChEBI" id="CHEBI:30031"/>
        <dbReference type="ChEBI" id="CHEBI:37565"/>
        <dbReference type="ChEBI" id="CHEBI:43474"/>
        <dbReference type="ChEBI" id="CHEBI:57287"/>
        <dbReference type="ChEBI" id="CHEBI:57292"/>
        <dbReference type="ChEBI" id="CHEBI:58189"/>
    </reaction>
</comment>
<dbReference type="InterPro" id="IPR013650">
    <property type="entry name" value="ATP-grasp_succ-CoA_synth-type"/>
</dbReference>
<dbReference type="STRING" id="52.CMC5_011700"/>
<keyword evidence="6 7" id="KW-0460">Magnesium</keyword>
<comment type="catalytic activity">
    <reaction evidence="7">
        <text>succinate + ATP + CoA = succinyl-CoA + ADP + phosphate</text>
        <dbReference type="Rhea" id="RHEA:17661"/>
        <dbReference type="ChEBI" id="CHEBI:30031"/>
        <dbReference type="ChEBI" id="CHEBI:30616"/>
        <dbReference type="ChEBI" id="CHEBI:43474"/>
        <dbReference type="ChEBI" id="CHEBI:57287"/>
        <dbReference type="ChEBI" id="CHEBI:57292"/>
        <dbReference type="ChEBI" id="CHEBI:456216"/>
        <dbReference type="EC" id="6.2.1.5"/>
    </reaction>
</comment>
<dbReference type="FunFam" id="3.30.1490.20:FF:000002">
    <property type="entry name" value="Succinate--CoA ligase [ADP-forming] subunit beta"/>
    <property type="match status" value="1"/>
</dbReference>
<dbReference type="InterPro" id="IPR011761">
    <property type="entry name" value="ATP-grasp"/>
</dbReference>
<feature type="binding site" evidence="7">
    <location>
        <position position="263"/>
    </location>
    <ligand>
        <name>Mg(2+)</name>
        <dbReference type="ChEBI" id="CHEBI:18420"/>
    </ligand>
</feature>
<feature type="binding site" evidence="7">
    <location>
        <position position="277"/>
    </location>
    <ligand>
        <name>Mg(2+)</name>
        <dbReference type="ChEBI" id="CHEBI:18420"/>
    </ligand>
</feature>
<evidence type="ECO:0000256" key="3">
    <source>
        <dbReference type="ARBA" id="ARBA00022598"/>
    </source>
</evidence>
<protein>
    <recommendedName>
        <fullName evidence="7">Succinate--CoA ligase [ADP-forming] subunit beta</fullName>
        <ecNumber evidence="7">6.2.1.5</ecNumber>
    </recommendedName>
    <alternativeName>
        <fullName evidence="7">Succinyl-CoA synthetase subunit beta</fullName>
        <shortName evidence="7">SCS-beta</shortName>
    </alternativeName>
</protein>
<dbReference type="Gene3D" id="3.40.50.261">
    <property type="entry name" value="Succinyl-CoA synthetase domains"/>
    <property type="match status" value="1"/>
</dbReference>
<feature type="binding site" evidence="7">
    <location>
        <begin position="115"/>
        <end position="117"/>
    </location>
    <ligand>
        <name>ATP</name>
        <dbReference type="ChEBI" id="CHEBI:30616"/>
    </ligand>
</feature>
<evidence type="ECO:0000256" key="1">
    <source>
        <dbReference type="ARBA" id="ARBA00009182"/>
    </source>
</evidence>
<evidence type="ECO:0000313" key="11">
    <source>
        <dbReference type="EMBL" id="AKT37044.1"/>
    </source>
</evidence>
<gene>
    <name evidence="7" type="primary">sucC</name>
    <name evidence="11" type="ORF">CMC5_011700</name>
</gene>
<dbReference type="GO" id="GO:0042709">
    <property type="term" value="C:succinate-CoA ligase complex"/>
    <property type="evidence" value="ECO:0007669"/>
    <property type="project" value="TreeGrafter"/>
</dbReference>
<evidence type="ECO:0000256" key="7">
    <source>
        <dbReference type="HAMAP-Rule" id="MF_00558"/>
    </source>
</evidence>
<dbReference type="PATRIC" id="fig|52.7.peg.1248"/>
<evidence type="ECO:0000259" key="10">
    <source>
        <dbReference type="PROSITE" id="PS50975"/>
    </source>
</evidence>
<sequence>MQVRASPAKTEELHHRTRPHQLAPSAARRRTRASVDLVTRPFLLPCGHLDCASVAPSLMKIHEYQGKQIFARYGVPVPKGEAAFNVGDVGPIAERLIAETGNSTVVVKAQVHAGGRGKGGGVKVARGGAAEATTLAEKILGMQLITPQTGPEGQKVRRLYIEQGLDIDRELYLALLVDRDLRRIAIIASTAGGMDIEEVAHSTPEKIIRIHVDPVLGLSGFQIRQLAFALDLGAKELQRKFHKLMTSLYTAFVGEDCSLLEINPLVVTKSGDIVALDAKITFDDNASFRHPEWDSLQDPDEEDPVELEAKKAGLSYVSLEGDIGCLVNGAGLAMATMDIILHYGGRPANFLDVGGGATQEQVSKAFQMILSSKDVRGIFVNIFGGIMRCDVVAGGIIAATKELGLKVPLVVRLEGTNVELGRKMLDESGLAIQSASSMSDGAQKIVAATRAAKA</sequence>
<comment type="pathway">
    <text evidence="7">Carbohydrate metabolism; tricarboxylic acid cycle; succinate from succinyl-CoA (ligase route): step 1/1.</text>
</comment>
<feature type="binding site" evidence="7">
    <location>
        <position position="108"/>
    </location>
    <ligand>
        <name>ATP</name>
        <dbReference type="ChEBI" id="CHEBI:30616"/>
    </ligand>
</feature>
<organism evidence="11 12">
    <name type="scientific">Chondromyces crocatus</name>
    <dbReference type="NCBI Taxonomy" id="52"/>
    <lineage>
        <taxon>Bacteria</taxon>
        <taxon>Pseudomonadati</taxon>
        <taxon>Myxococcota</taxon>
        <taxon>Polyangia</taxon>
        <taxon>Polyangiales</taxon>
        <taxon>Polyangiaceae</taxon>
        <taxon>Chondromyces</taxon>
    </lineage>
</organism>
<dbReference type="GO" id="GO:0004776">
    <property type="term" value="F:succinate-CoA ligase (GDP-forming) activity"/>
    <property type="evidence" value="ECO:0007669"/>
    <property type="project" value="RHEA"/>
</dbReference>
<evidence type="ECO:0000256" key="4">
    <source>
        <dbReference type="ARBA" id="ARBA00022723"/>
    </source>
</evidence>
<dbReference type="Proteomes" id="UP000067626">
    <property type="component" value="Chromosome"/>
</dbReference>
<keyword evidence="4 7" id="KW-0479">Metal-binding</keyword>
<dbReference type="GO" id="GO:0005524">
    <property type="term" value="F:ATP binding"/>
    <property type="evidence" value="ECO:0007669"/>
    <property type="project" value="UniProtKB-UniRule"/>
</dbReference>
<comment type="similarity">
    <text evidence="1 7">Belongs to the succinate/malate CoA ligase beta subunit family.</text>
</comment>
<dbReference type="EMBL" id="CP012159">
    <property type="protein sequence ID" value="AKT37044.1"/>
    <property type="molecule type" value="Genomic_DNA"/>
</dbReference>
<comment type="function">
    <text evidence="7">Succinyl-CoA synthetase functions in the citric acid cycle (TCA), coupling the hydrolysis of succinyl-CoA to the synthesis of either ATP or GTP and thus represents the only step of substrate-level phosphorylation in the TCA. The beta subunit provides nucleotide specificity of the enzyme and binds the substrate succinate, while the binding sites for coenzyme A and phosphate are found in the alpha subunit.</text>
</comment>
<feature type="binding site" evidence="7">
    <location>
        <position position="328"/>
    </location>
    <ligand>
        <name>substrate</name>
        <note>ligand shared with subunit alpha</note>
    </ligand>
</feature>
<keyword evidence="12" id="KW-1185">Reference proteome</keyword>